<dbReference type="Proteomes" id="UP001652625">
    <property type="component" value="Chromosome 01"/>
</dbReference>
<evidence type="ECO:0000256" key="1">
    <source>
        <dbReference type="ARBA" id="ARBA00004123"/>
    </source>
</evidence>
<evidence type="ECO:0000256" key="5">
    <source>
        <dbReference type="ARBA" id="ARBA00022741"/>
    </source>
</evidence>
<dbReference type="RefSeq" id="XP_065642418.1">
    <property type="nucleotide sequence ID" value="XM_065786346.1"/>
</dbReference>
<sequence>MQNLCDFIQNEVSLKIESVTLIWNVLKYEVSKYCLCYKLDDDWSICSIELENVLMSYKNDKLLYEAKICCDKPGKYCFQIQSVCKFGESKWSKEYFYLKSTEDEDFPDIDGQCDNHDIKNFYHMNDIITDSDILWALKSYGWIIETNSSVPAKSKSIAAMRLLQDITRMKYQSFNIPLQWQEKLGTHTAVNHPMDILHDVILKADFSLRSKLYQKLAFFHLSVPVIFPSPQDLYMNLSLKSIIVARRENDMLIEENVTKSPLCVISMLRIGQQAISSWSKSKLCNDLIGFNNIPKLGSCGFYSRNALSSNMNRKTSEGAVEGLWYHKLTHKKKEFSEAFSLLNLRGNALHHIHLAALLASASDVLFALCGIDMFKDEQHLALLKALTNDNSQSSLKKLVILMTKESAGHVRSNRAMFENICRNVKWKIIDENYHKLLQSLTVEIEETLEKNLQKLSLNERFSKVTPEYVSKNKAKVVSDSFLNEVDLMKKSNTQERAQIRKKLFPIQSTIKRYAEAQKKESRTRNLDQKYKYRDEIFTVRKEQFEIIKEGLPDLTSLFLRKIYKSNYMMRIRYLSDVKSYLDDWSFTHLSDVRNQYSIANKKLNLLKKKETKNINDELSFSKDQRDLQMLCDNLSNILLDISIGVETIIREIGGIYETLSRNRHNLNKELTNCMNMLPELAASLLLNGVALELLDGDGLSVPVFWLKDVFKVFKKSYKKFYGLKHEPRIFVLTVLGTQSSGKSTLLNTMFGIQFPVSAGRCTKGAYLQLIPVSLENDKNNAILVVDTEGLGAPEYKNNNTHDNEIATFVLGISDIAILNVRGELPNDIENFLEVSICALMRMDMVDFHPNVVFVHQNCDPSA</sequence>
<dbReference type="Pfam" id="PF25683">
    <property type="entry name" value="URGCP_GTPase"/>
    <property type="match status" value="1"/>
</dbReference>
<comment type="similarity">
    <text evidence="3">Belongs to the TRAFAC class dynamin-like GTPase superfamily. Very large inducible GTPase (VLIG) family.</text>
</comment>
<gene>
    <name evidence="10" type="primary">LOC136074047</name>
</gene>
<name>A0ABM4B0W8_HYDVU</name>
<evidence type="ECO:0000313" key="10">
    <source>
        <dbReference type="RefSeq" id="XP_065642418.1"/>
    </source>
</evidence>
<keyword evidence="7" id="KW-0539">Nucleus</keyword>
<dbReference type="GeneID" id="136074047"/>
<dbReference type="PANTHER" id="PTHR22796:SF1">
    <property type="entry name" value="VWFA DOMAIN-CONTAINING PROTEIN"/>
    <property type="match status" value="1"/>
</dbReference>
<evidence type="ECO:0000256" key="4">
    <source>
        <dbReference type="ARBA" id="ARBA00022490"/>
    </source>
</evidence>
<reference evidence="10" key="2">
    <citation type="submission" date="2025-08" db="UniProtKB">
        <authorList>
            <consortium name="RefSeq"/>
        </authorList>
    </citation>
    <scope>IDENTIFICATION</scope>
</reference>
<dbReference type="Pfam" id="PF25496">
    <property type="entry name" value="URGCP"/>
    <property type="match status" value="1"/>
</dbReference>
<dbReference type="PANTHER" id="PTHR22796">
    <property type="entry name" value="URG4-RELATED"/>
    <property type="match status" value="1"/>
</dbReference>
<dbReference type="InterPro" id="IPR057365">
    <property type="entry name" value="URGCP"/>
</dbReference>
<evidence type="ECO:0000256" key="3">
    <source>
        <dbReference type="ARBA" id="ARBA00006828"/>
    </source>
</evidence>
<keyword evidence="5" id="KW-0547">Nucleotide-binding</keyword>
<evidence type="ECO:0000313" key="9">
    <source>
        <dbReference type="Proteomes" id="UP001652625"/>
    </source>
</evidence>
<comment type="subcellular location">
    <subcellularLocation>
        <location evidence="2">Cytoplasm</location>
    </subcellularLocation>
    <subcellularLocation>
        <location evidence="1">Nucleus</location>
    </subcellularLocation>
</comment>
<dbReference type="Gene3D" id="3.40.50.300">
    <property type="entry name" value="P-loop containing nucleotide triphosphate hydrolases"/>
    <property type="match status" value="1"/>
</dbReference>
<evidence type="ECO:0000256" key="7">
    <source>
        <dbReference type="ARBA" id="ARBA00023242"/>
    </source>
</evidence>
<accession>A0ABM4B0W8</accession>
<evidence type="ECO:0000259" key="8">
    <source>
        <dbReference type="PROSITE" id="PS51717"/>
    </source>
</evidence>
<keyword evidence="6" id="KW-0342">GTP-binding</keyword>
<dbReference type="InterPro" id="IPR027417">
    <property type="entry name" value="P-loop_NTPase"/>
</dbReference>
<protein>
    <submittedName>
        <fullName evidence="10">Interferon-induced very large GTPase 1-like</fullName>
    </submittedName>
</protein>
<dbReference type="PROSITE" id="PS51717">
    <property type="entry name" value="G_VLIG"/>
    <property type="match status" value="1"/>
</dbReference>
<keyword evidence="9" id="KW-1185">Reference proteome</keyword>
<proteinExistence type="inferred from homology"/>
<keyword evidence="4" id="KW-0963">Cytoplasm</keyword>
<feature type="domain" description="VLIG-type G" evidence="8">
    <location>
        <begin position="726"/>
        <end position="862"/>
    </location>
</feature>
<evidence type="ECO:0000256" key="6">
    <source>
        <dbReference type="ARBA" id="ARBA00023134"/>
    </source>
</evidence>
<dbReference type="InterPro" id="IPR030383">
    <property type="entry name" value="G_VLIG_dom"/>
</dbReference>
<dbReference type="SUPFAM" id="SSF52540">
    <property type="entry name" value="P-loop containing nucleoside triphosphate hydrolases"/>
    <property type="match status" value="1"/>
</dbReference>
<evidence type="ECO:0000256" key="2">
    <source>
        <dbReference type="ARBA" id="ARBA00004496"/>
    </source>
</evidence>
<reference evidence="9" key="1">
    <citation type="submission" date="2025-05" db="UniProtKB">
        <authorList>
            <consortium name="RefSeq"/>
        </authorList>
    </citation>
    <scope>NUCLEOTIDE SEQUENCE [LARGE SCALE GENOMIC DNA]</scope>
</reference>
<organism evidence="9 10">
    <name type="scientific">Hydra vulgaris</name>
    <name type="common">Hydra</name>
    <name type="synonym">Hydra attenuata</name>
    <dbReference type="NCBI Taxonomy" id="6087"/>
    <lineage>
        <taxon>Eukaryota</taxon>
        <taxon>Metazoa</taxon>
        <taxon>Cnidaria</taxon>
        <taxon>Hydrozoa</taxon>
        <taxon>Hydroidolina</taxon>
        <taxon>Anthoathecata</taxon>
        <taxon>Aplanulata</taxon>
        <taxon>Hydridae</taxon>
        <taxon>Hydra</taxon>
    </lineage>
</organism>